<evidence type="ECO:0000256" key="1">
    <source>
        <dbReference type="SAM" id="MobiDB-lite"/>
    </source>
</evidence>
<protein>
    <submittedName>
        <fullName evidence="2">Uncharacterized protein</fullName>
    </submittedName>
</protein>
<reference evidence="2" key="1">
    <citation type="submission" date="2014-12" db="EMBL/GenBank/DDBJ databases">
        <title>Insight into the proteome of Arion vulgaris.</title>
        <authorList>
            <person name="Aradska J."/>
            <person name="Bulat T."/>
            <person name="Smidak R."/>
            <person name="Sarate P."/>
            <person name="Gangsoo J."/>
            <person name="Sialana F."/>
            <person name="Bilban M."/>
            <person name="Lubec G."/>
        </authorList>
    </citation>
    <scope>NUCLEOTIDE SEQUENCE</scope>
    <source>
        <tissue evidence="2">Skin</tissue>
    </source>
</reference>
<feature type="compositionally biased region" description="Basic residues" evidence="1">
    <location>
        <begin position="27"/>
        <end position="36"/>
    </location>
</feature>
<name>A0A0B6XX58_9EUPU</name>
<accession>A0A0B6XX58</accession>
<feature type="region of interest" description="Disordered" evidence="1">
    <location>
        <begin position="23"/>
        <end position="46"/>
    </location>
</feature>
<proteinExistence type="predicted"/>
<dbReference type="EMBL" id="HACG01001599">
    <property type="protein sequence ID" value="CEK48464.1"/>
    <property type="molecule type" value="Transcribed_RNA"/>
</dbReference>
<gene>
    <name evidence="2" type="primary">ORF4050</name>
</gene>
<sequence length="78" mass="8881">MAKKMALASSHFQEFVETALPQVTRGKGGRRKGKFNKRSDGSFSDSSNSFIRQQIHFFHEKCCVRMMMIPLSVVDVEV</sequence>
<evidence type="ECO:0000313" key="2">
    <source>
        <dbReference type="EMBL" id="CEK48464.1"/>
    </source>
</evidence>
<organism evidence="2">
    <name type="scientific">Arion vulgaris</name>
    <dbReference type="NCBI Taxonomy" id="1028688"/>
    <lineage>
        <taxon>Eukaryota</taxon>
        <taxon>Metazoa</taxon>
        <taxon>Spiralia</taxon>
        <taxon>Lophotrochozoa</taxon>
        <taxon>Mollusca</taxon>
        <taxon>Gastropoda</taxon>
        <taxon>Heterobranchia</taxon>
        <taxon>Euthyneura</taxon>
        <taxon>Panpulmonata</taxon>
        <taxon>Eupulmonata</taxon>
        <taxon>Stylommatophora</taxon>
        <taxon>Helicina</taxon>
        <taxon>Arionoidea</taxon>
        <taxon>Arionidae</taxon>
        <taxon>Arion</taxon>
    </lineage>
</organism>
<dbReference type="AlphaFoldDB" id="A0A0B6XX58"/>